<dbReference type="Proteomes" id="UP000570678">
    <property type="component" value="Unassembled WGS sequence"/>
</dbReference>
<reference evidence="2 3" key="1">
    <citation type="submission" date="2020-04" db="EMBL/GenBank/DDBJ databases">
        <title>MicrobeNet Type strains.</title>
        <authorList>
            <person name="Nicholson A.C."/>
        </authorList>
    </citation>
    <scope>NUCLEOTIDE SEQUENCE [LARGE SCALE GENOMIC DNA]</scope>
    <source>
        <strain evidence="2 3">JCM 3332</strain>
    </source>
</reference>
<proteinExistence type="predicted"/>
<evidence type="ECO:0000313" key="3">
    <source>
        <dbReference type="Proteomes" id="UP000570678"/>
    </source>
</evidence>
<evidence type="ECO:0008006" key="4">
    <source>
        <dbReference type="Google" id="ProtNLM"/>
    </source>
</evidence>
<dbReference type="AlphaFoldDB" id="A0A846YUS9"/>
<dbReference type="Gene3D" id="6.10.180.30">
    <property type="match status" value="1"/>
</dbReference>
<keyword evidence="3" id="KW-1185">Reference proteome</keyword>
<organism evidence="2 3">
    <name type="scientific">Nocardia flavorosea</name>
    <dbReference type="NCBI Taxonomy" id="53429"/>
    <lineage>
        <taxon>Bacteria</taxon>
        <taxon>Bacillati</taxon>
        <taxon>Actinomycetota</taxon>
        <taxon>Actinomycetes</taxon>
        <taxon>Mycobacteriales</taxon>
        <taxon>Nocardiaceae</taxon>
        <taxon>Nocardia</taxon>
    </lineage>
</organism>
<protein>
    <recommendedName>
        <fullName evidence="4">Centromere-binding protein ParB C-terminal domain-containing protein</fullName>
    </recommendedName>
</protein>
<dbReference type="RefSeq" id="WP_062980333.1">
    <property type="nucleotide sequence ID" value="NZ_JAAXOT010000035.1"/>
</dbReference>
<evidence type="ECO:0000313" key="2">
    <source>
        <dbReference type="EMBL" id="NKY61002.1"/>
    </source>
</evidence>
<gene>
    <name evidence="2" type="ORF">HGA15_33685</name>
</gene>
<sequence length="129" mass="14073">MSAAPHSSGAQRAGSSTRDRLKNAVASGGRTAAVPENRRRRTPKPAAPNDLGADTRPALERRSTGKQQQGINFDTALLEYMREAVAYMGRRHPEEAGSESLAALIDQAVREKLDRWERKHNDGNALPSL</sequence>
<dbReference type="EMBL" id="JAAXOT010000035">
    <property type="protein sequence ID" value="NKY61002.1"/>
    <property type="molecule type" value="Genomic_DNA"/>
</dbReference>
<comment type="caution">
    <text evidence="2">The sequence shown here is derived from an EMBL/GenBank/DDBJ whole genome shotgun (WGS) entry which is preliminary data.</text>
</comment>
<accession>A0A846YUS9</accession>
<evidence type="ECO:0000256" key="1">
    <source>
        <dbReference type="SAM" id="MobiDB-lite"/>
    </source>
</evidence>
<name>A0A846YUS9_9NOCA</name>
<feature type="region of interest" description="Disordered" evidence="1">
    <location>
        <begin position="1"/>
        <end position="73"/>
    </location>
</feature>